<keyword evidence="4" id="KW-1185">Reference proteome</keyword>
<feature type="transmembrane region" description="Helical" evidence="1">
    <location>
        <begin position="35"/>
        <end position="52"/>
    </location>
</feature>
<keyword evidence="1" id="KW-0812">Transmembrane</keyword>
<evidence type="ECO:0000259" key="2">
    <source>
        <dbReference type="Pfam" id="PF04892"/>
    </source>
</evidence>
<keyword evidence="1" id="KW-1133">Transmembrane helix</keyword>
<protein>
    <recommendedName>
        <fullName evidence="2">VanZ-like domain-containing protein</fullName>
    </recommendedName>
</protein>
<feature type="domain" description="VanZ-like" evidence="2">
    <location>
        <begin position="34"/>
        <end position="103"/>
    </location>
</feature>
<reference evidence="3 4" key="1">
    <citation type="submission" date="2017-10" db="EMBL/GenBank/DDBJ databases">
        <title>Massilia psychrophilum sp. nov., a novel purple-pigmented bacterium isolated from Tianshan glacier, Xinjiang Municipality, China.</title>
        <authorList>
            <person name="Wang H."/>
        </authorList>
    </citation>
    <scope>NUCLEOTIDE SEQUENCE [LARGE SCALE GENOMIC DNA]</scope>
    <source>
        <strain evidence="3 4">JCM 30813</strain>
    </source>
</reference>
<dbReference type="NCBIfam" id="NF037970">
    <property type="entry name" value="vanZ_1"/>
    <property type="match status" value="1"/>
</dbReference>
<dbReference type="PANTHER" id="PTHR28008:SF1">
    <property type="entry name" value="DOMAIN PROTEIN, PUTATIVE (AFU_ORTHOLOGUE AFUA_3G10980)-RELATED"/>
    <property type="match status" value="1"/>
</dbReference>
<dbReference type="OrthoDB" id="8759225at2"/>
<dbReference type="AlphaFoldDB" id="A0A2G8T378"/>
<dbReference type="InterPro" id="IPR006976">
    <property type="entry name" value="VanZ-like"/>
</dbReference>
<feature type="transmembrane region" description="Helical" evidence="1">
    <location>
        <begin position="6"/>
        <end position="23"/>
    </location>
</feature>
<organism evidence="3 4">
    <name type="scientific">Massilia psychrophila</name>
    <dbReference type="NCBI Taxonomy" id="1603353"/>
    <lineage>
        <taxon>Bacteria</taxon>
        <taxon>Pseudomonadati</taxon>
        <taxon>Pseudomonadota</taxon>
        <taxon>Betaproteobacteria</taxon>
        <taxon>Burkholderiales</taxon>
        <taxon>Oxalobacteraceae</taxon>
        <taxon>Telluria group</taxon>
        <taxon>Massilia</taxon>
    </lineage>
</organism>
<comment type="caution">
    <text evidence="3">The sequence shown here is derived from an EMBL/GenBank/DDBJ whole genome shotgun (WGS) entry which is preliminary data.</text>
</comment>
<keyword evidence="1" id="KW-0472">Membrane</keyword>
<sequence>MRWELMVFLIGLVAIPLGCLLPNSRLPHPLPNDKVLHFLCFGGMALLAGRLAHGKVQMGLALAAVFVASWVIELLQMWVPGRNFCWRDMAANAAGVLCAGACLALLPPP</sequence>
<evidence type="ECO:0000313" key="3">
    <source>
        <dbReference type="EMBL" id="PIL40452.1"/>
    </source>
</evidence>
<name>A0A2G8T378_9BURK</name>
<dbReference type="Proteomes" id="UP000228593">
    <property type="component" value="Unassembled WGS sequence"/>
</dbReference>
<evidence type="ECO:0000256" key="1">
    <source>
        <dbReference type="SAM" id="Phobius"/>
    </source>
</evidence>
<evidence type="ECO:0000313" key="4">
    <source>
        <dbReference type="Proteomes" id="UP000228593"/>
    </source>
</evidence>
<dbReference type="RefSeq" id="WP_099915332.1">
    <property type="nucleotide sequence ID" value="NZ_BMHS01000031.1"/>
</dbReference>
<dbReference type="Pfam" id="PF04892">
    <property type="entry name" value="VanZ"/>
    <property type="match status" value="1"/>
</dbReference>
<accession>A0A2G8T378</accession>
<feature type="transmembrane region" description="Helical" evidence="1">
    <location>
        <begin position="58"/>
        <end position="77"/>
    </location>
</feature>
<proteinExistence type="predicted"/>
<gene>
    <name evidence="3" type="ORF">CR103_07260</name>
</gene>
<dbReference type="EMBL" id="PDOB01000008">
    <property type="protein sequence ID" value="PIL40452.1"/>
    <property type="molecule type" value="Genomic_DNA"/>
</dbReference>
<dbReference type="PANTHER" id="PTHR28008">
    <property type="entry name" value="DOMAIN PROTEIN, PUTATIVE (AFU_ORTHOLOGUE AFUA_3G10980)-RELATED"/>
    <property type="match status" value="1"/>
</dbReference>